<evidence type="ECO:0000256" key="1">
    <source>
        <dbReference type="ARBA" id="ARBA00004123"/>
    </source>
</evidence>
<sequence>MDMTSTAEAAARSWYDSPRLGGSPQTNGLGSTGSSLAHSHHSLSSGASSAGSSVGGLGGGAGGTGAGLGLDTSDMSAFYALESNGHHRRYYPSYHQHTSRMASSHATPQVCRPHFHTPLSPWLTSEHKSFAPASAWSMGQFACPQEPQVEHKLGQVGQSHQTTAAGQHSFPFPPTPPKDSTPDSVQTGPSEYQAVMNAFMHQQATGTTSLTDASCALDIKPALQNGVGVGISGSSASQSSAPKQREGSSSSNNNSNSNNNNNSSSGSQAPQQQQQQQQQNSNNNNNSNASASSASTSNGLFDGTAQAHYANSQAVAAAAAANNYDSSYASYHHAAAQHQAAVAAANMFQSSSVAAAAVRHSMGAAAAAAHHHHHSHHHGVGASGSAVGASSGHMHGGSGGAGGMGGMLGNGLQPHGGNGGNSNNNNSSSNDIKPVRTKPRTSAEGRECVNCGATSTPLWRRDGTGHYLCNACGLYYKMNGQNRPLIKPKRRLTLQSLQSAAKRAGTSCANCKTTTTTLWRRNASGEPVCNACGLYYKLHNVNRPLTMKKEGIQTRNRKLSSKSKKKKGLGGGCLPIGGHLGMGDFKPLDPSKGFGGGFSSMAQHGHLSSGLHPAHAHMHGSWYTGGMGALGASSGLQGGFSTAGSLGGGVVPHSQPYHLGLSSMGTWRTDYT</sequence>
<dbReference type="InterPro" id="IPR039355">
    <property type="entry name" value="Transcription_factor_GATA"/>
</dbReference>
<feature type="compositionally biased region" description="Polar residues" evidence="10">
    <location>
        <begin position="156"/>
        <end position="166"/>
    </location>
</feature>
<dbReference type="SUPFAM" id="SSF57716">
    <property type="entry name" value="Glucocorticoid receptor-like (DNA-binding domain)"/>
    <property type="match status" value="2"/>
</dbReference>
<keyword evidence="12" id="KW-1185">Reference proteome</keyword>
<dbReference type="RefSeq" id="XP_030370985.1">
    <property type="nucleotide sequence ID" value="XM_030515125.1"/>
</dbReference>
<gene>
    <name evidence="13" type="primary">LOC115621465</name>
</gene>
<evidence type="ECO:0000256" key="9">
    <source>
        <dbReference type="PROSITE-ProRule" id="PRU00094"/>
    </source>
</evidence>
<keyword evidence="8" id="KW-0539">Nucleus</keyword>
<evidence type="ECO:0000256" key="2">
    <source>
        <dbReference type="ARBA" id="ARBA00022723"/>
    </source>
</evidence>
<dbReference type="CDD" id="cd00202">
    <property type="entry name" value="ZnF_GATA"/>
    <property type="match status" value="2"/>
</dbReference>
<dbReference type="GeneID" id="115621465"/>
<dbReference type="GO" id="GO:0008270">
    <property type="term" value="F:zinc ion binding"/>
    <property type="evidence" value="ECO:0007669"/>
    <property type="project" value="UniProtKB-KW"/>
</dbReference>
<proteinExistence type="predicted"/>
<feature type="region of interest" description="Disordered" evidence="10">
    <location>
        <begin position="1"/>
        <end position="54"/>
    </location>
</feature>
<dbReference type="PANTHER" id="PTHR10071">
    <property type="entry name" value="TRANSCRIPTION FACTOR GATA FAMILY MEMBER"/>
    <property type="match status" value="1"/>
</dbReference>
<dbReference type="GO" id="GO:0000981">
    <property type="term" value="F:DNA-binding transcription factor activity, RNA polymerase II-specific"/>
    <property type="evidence" value="ECO:0007669"/>
    <property type="project" value="TreeGrafter"/>
</dbReference>
<protein>
    <submittedName>
        <fullName evidence="13">GATA-binding factor C</fullName>
    </submittedName>
</protein>
<dbReference type="PROSITE" id="PS50114">
    <property type="entry name" value="GATA_ZN_FINGER_2"/>
    <property type="match status" value="2"/>
</dbReference>
<dbReference type="SMART" id="SM00401">
    <property type="entry name" value="ZnF_GATA"/>
    <property type="match status" value="2"/>
</dbReference>
<feature type="compositionally biased region" description="Basic residues" evidence="10">
    <location>
        <begin position="555"/>
        <end position="568"/>
    </location>
</feature>
<dbReference type="GO" id="GO:0000122">
    <property type="term" value="P:negative regulation of transcription by RNA polymerase II"/>
    <property type="evidence" value="ECO:0007669"/>
    <property type="project" value="TreeGrafter"/>
</dbReference>
<feature type="domain" description="GATA-type" evidence="11">
    <location>
        <begin position="502"/>
        <end position="555"/>
    </location>
</feature>
<dbReference type="Gene3D" id="3.30.50.10">
    <property type="entry name" value="Erythroid Transcription Factor GATA-1, subunit A"/>
    <property type="match status" value="2"/>
</dbReference>
<dbReference type="GO" id="GO:0000978">
    <property type="term" value="F:RNA polymerase II cis-regulatory region sequence-specific DNA binding"/>
    <property type="evidence" value="ECO:0007669"/>
    <property type="project" value="TreeGrafter"/>
</dbReference>
<evidence type="ECO:0000256" key="3">
    <source>
        <dbReference type="ARBA" id="ARBA00022771"/>
    </source>
</evidence>
<dbReference type="GO" id="GO:0045944">
    <property type="term" value="P:positive regulation of transcription by RNA polymerase II"/>
    <property type="evidence" value="ECO:0007669"/>
    <property type="project" value="TreeGrafter"/>
</dbReference>
<dbReference type="PANTHER" id="PTHR10071:SF281">
    <property type="entry name" value="BOX A-BINDING FACTOR-RELATED"/>
    <property type="match status" value="1"/>
</dbReference>
<evidence type="ECO:0000313" key="12">
    <source>
        <dbReference type="Proteomes" id="UP000504634"/>
    </source>
</evidence>
<dbReference type="GO" id="GO:0005634">
    <property type="term" value="C:nucleus"/>
    <property type="evidence" value="ECO:0007669"/>
    <property type="project" value="UniProtKB-SubCell"/>
</dbReference>
<accession>A0A6J2T6S6</accession>
<evidence type="ECO:0000256" key="8">
    <source>
        <dbReference type="ARBA" id="ARBA00023242"/>
    </source>
</evidence>
<keyword evidence="3 9" id="KW-0863">Zinc-finger</keyword>
<evidence type="ECO:0000256" key="5">
    <source>
        <dbReference type="ARBA" id="ARBA00023015"/>
    </source>
</evidence>
<comment type="subcellular location">
    <subcellularLocation>
        <location evidence="1">Nucleus</location>
    </subcellularLocation>
</comment>
<feature type="compositionally biased region" description="Low complexity" evidence="10">
    <location>
        <begin position="383"/>
        <end position="393"/>
    </location>
</feature>
<feature type="domain" description="GATA-type" evidence="11">
    <location>
        <begin position="442"/>
        <end position="497"/>
    </location>
</feature>
<reference evidence="13" key="1">
    <citation type="submission" date="2025-08" db="UniProtKB">
        <authorList>
            <consortium name="RefSeq"/>
        </authorList>
    </citation>
    <scope>IDENTIFICATION</scope>
    <source>
        <strain evidence="13">11010-0011.00</strain>
        <tissue evidence="13">Whole body</tissue>
    </source>
</reference>
<evidence type="ECO:0000313" key="13">
    <source>
        <dbReference type="RefSeq" id="XP_030370985.1"/>
    </source>
</evidence>
<dbReference type="PRINTS" id="PR00619">
    <property type="entry name" value="GATAZNFINGER"/>
</dbReference>
<name>A0A6J2T6S6_DROLE</name>
<evidence type="ECO:0000256" key="10">
    <source>
        <dbReference type="SAM" id="MobiDB-lite"/>
    </source>
</evidence>
<feature type="compositionally biased region" description="Low complexity" evidence="10">
    <location>
        <begin position="232"/>
        <end position="241"/>
    </location>
</feature>
<feature type="region of interest" description="Disordered" evidence="10">
    <location>
        <begin position="230"/>
        <end position="299"/>
    </location>
</feature>
<dbReference type="AlphaFoldDB" id="A0A6J2T6S6"/>
<keyword evidence="5" id="KW-0805">Transcription regulation</keyword>
<evidence type="ECO:0000256" key="7">
    <source>
        <dbReference type="ARBA" id="ARBA00023163"/>
    </source>
</evidence>
<dbReference type="CTD" id="2896"/>
<feature type="compositionally biased region" description="Low complexity" evidence="10">
    <location>
        <begin position="28"/>
        <end position="52"/>
    </location>
</feature>
<feature type="compositionally biased region" description="Gly residues" evidence="10">
    <location>
        <begin position="394"/>
        <end position="420"/>
    </location>
</feature>
<evidence type="ECO:0000256" key="4">
    <source>
        <dbReference type="ARBA" id="ARBA00022833"/>
    </source>
</evidence>
<organism evidence="12 13">
    <name type="scientific">Drosophila lebanonensis</name>
    <name type="common">Fruit fly</name>
    <name type="synonym">Scaptodrosophila lebanonensis</name>
    <dbReference type="NCBI Taxonomy" id="7225"/>
    <lineage>
        <taxon>Eukaryota</taxon>
        <taxon>Metazoa</taxon>
        <taxon>Ecdysozoa</taxon>
        <taxon>Arthropoda</taxon>
        <taxon>Hexapoda</taxon>
        <taxon>Insecta</taxon>
        <taxon>Pterygota</taxon>
        <taxon>Neoptera</taxon>
        <taxon>Endopterygota</taxon>
        <taxon>Diptera</taxon>
        <taxon>Brachycera</taxon>
        <taxon>Muscomorpha</taxon>
        <taxon>Ephydroidea</taxon>
        <taxon>Drosophilidae</taxon>
        <taxon>Scaptodrosophila</taxon>
    </lineage>
</organism>
<dbReference type="Pfam" id="PF00320">
    <property type="entry name" value="GATA"/>
    <property type="match status" value="2"/>
</dbReference>
<dbReference type="InterPro" id="IPR013088">
    <property type="entry name" value="Znf_NHR/GATA"/>
</dbReference>
<dbReference type="InterPro" id="IPR000679">
    <property type="entry name" value="Znf_GATA"/>
</dbReference>
<feature type="compositionally biased region" description="Low complexity" evidence="10">
    <location>
        <begin position="421"/>
        <end position="430"/>
    </location>
</feature>
<keyword evidence="7" id="KW-0804">Transcription</keyword>
<dbReference type="OrthoDB" id="515401at2759"/>
<evidence type="ECO:0000256" key="6">
    <source>
        <dbReference type="ARBA" id="ARBA00023125"/>
    </source>
</evidence>
<dbReference type="FunFam" id="3.30.50.10:FF:000032">
    <property type="entry name" value="Transcription factor GATA-3"/>
    <property type="match status" value="1"/>
</dbReference>
<dbReference type="PROSITE" id="PS00344">
    <property type="entry name" value="GATA_ZN_FINGER_1"/>
    <property type="match status" value="2"/>
</dbReference>
<keyword evidence="2" id="KW-0479">Metal-binding</keyword>
<feature type="compositionally biased region" description="Basic residues" evidence="10">
    <location>
        <begin position="369"/>
        <end position="379"/>
    </location>
</feature>
<dbReference type="Proteomes" id="UP000504634">
    <property type="component" value="Unplaced"/>
</dbReference>
<feature type="region of interest" description="Disordered" evidence="10">
    <location>
        <begin position="550"/>
        <end position="570"/>
    </location>
</feature>
<keyword evidence="6" id="KW-0238">DNA-binding</keyword>
<feature type="region of interest" description="Disordered" evidence="10">
    <location>
        <begin position="364"/>
        <end position="447"/>
    </location>
</feature>
<dbReference type="FunFam" id="3.30.50.10:FF:000036">
    <property type="entry name" value="Endothelial transcription factor GATA-2"/>
    <property type="match status" value="1"/>
</dbReference>
<feature type="compositionally biased region" description="Low complexity" evidence="10">
    <location>
        <begin position="248"/>
        <end position="298"/>
    </location>
</feature>
<keyword evidence="4" id="KW-0862">Zinc</keyword>
<dbReference type="GO" id="GO:0045165">
    <property type="term" value="P:cell fate commitment"/>
    <property type="evidence" value="ECO:0007669"/>
    <property type="project" value="TreeGrafter"/>
</dbReference>
<evidence type="ECO:0000259" key="11">
    <source>
        <dbReference type="PROSITE" id="PS50114"/>
    </source>
</evidence>
<feature type="region of interest" description="Disordered" evidence="10">
    <location>
        <begin position="152"/>
        <end position="188"/>
    </location>
</feature>